<sequence>MIRVGVLGARGKMGSTVVDAVANAADM</sequence>
<proteinExistence type="predicted"/>
<dbReference type="Gene3D" id="3.40.50.720">
    <property type="entry name" value="NAD(P)-binding Rossmann-like Domain"/>
    <property type="match status" value="1"/>
</dbReference>
<dbReference type="AlphaFoldDB" id="A0A965GC96"/>
<reference evidence="1" key="1">
    <citation type="submission" date="2018-10" db="EMBL/GenBank/DDBJ databases">
        <title>Iterative Subtractive Binning of Freshwater Chronoseries Metagenomes Recovers Nearly Complete Genomes from over Four Hundred Novel Species.</title>
        <authorList>
            <person name="Rodriguez-R L.M."/>
            <person name="Tsementzi D."/>
            <person name="Luo C."/>
            <person name="Konstantinidis K.T."/>
        </authorList>
    </citation>
    <scope>NUCLEOTIDE SEQUENCE</scope>
    <source>
        <strain evidence="1">WB5_2A_028</strain>
    </source>
</reference>
<dbReference type="SUPFAM" id="SSF51735">
    <property type="entry name" value="NAD(P)-binding Rossmann-fold domains"/>
    <property type="match status" value="1"/>
</dbReference>
<protein>
    <submittedName>
        <fullName evidence="1">4-hydroxy-tetrahydrodipicolinate reductase</fullName>
    </submittedName>
</protein>
<dbReference type="Proteomes" id="UP000740727">
    <property type="component" value="Unassembled WGS sequence"/>
</dbReference>
<feature type="non-terminal residue" evidence="1">
    <location>
        <position position="27"/>
    </location>
</feature>
<gene>
    <name evidence="1" type="ORF">EBT44_02080</name>
</gene>
<dbReference type="EMBL" id="RFXN01000014">
    <property type="protein sequence ID" value="NBR93628.1"/>
    <property type="molecule type" value="Genomic_DNA"/>
</dbReference>
<name>A0A965GC96_9PROT</name>
<evidence type="ECO:0000313" key="1">
    <source>
        <dbReference type="EMBL" id="NBR93628.1"/>
    </source>
</evidence>
<comment type="caution">
    <text evidence="1">The sequence shown here is derived from an EMBL/GenBank/DDBJ whole genome shotgun (WGS) entry which is preliminary data.</text>
</comment>
<organism evidence="1 2">
    <name type="scientific">Candidatus Fonsibacter lacus</name>
    <dbReference type="NCBI Taxonomy" id="2576439"/>
    <lineage>
        <taxon>Bacteria</taxon>
        <taxon>Pseudomonadati</taxon>
        <taxon>Pseudomonadota</taxon>
        <taxon>Alphaproteobacteria</taxon>
        <taxon>Candidatus Pelagibacterales</taxon>
        <taxon>Candidatus Pelagibacterales incertae sedis</taxon>
        <taxon>Candidatus Fonsibacter</taxon>
    </lineage>
</organism>
<accession>A0A965GC96</accession>
<dbReference type="InterPro" id="IPR036291">
    <property type="entry name" value="NAD(P)-bd_dom_sf"/>
</dbReference>
<evidence type="ECO:0000313" key="2">
    <source>
        <dbReference type="Proteomes" id="UP000740727"/>
    </source>
</evidence>